<dbReference type="PANTHER" id="PTHR47245:SF2">
    <property type="entry name" value="PEPTIDYL-PROLYL CIS-TRANS ISOMERASE HP_0175-RELATED"/>
    <property type="match status" value="1"/>
</dbReference>
<evidence type="ECO:0008006" key="2">
    <source>
        <dbReference type="Google" id="ProtNLM"/>
    </source>
</evidence>
<proteinExistence type="predicted"/>
<gene>
    <name evidence="1" type="ORF">MNBD_NITROSPIRAE01-1857</name>
</gene>
<organism evidence="1">
    <name type="scientific">hydrothermal vent metagenome</name>
    <dbReference type="NCBI Taxonomy" id="652676"/>
    <lineage>
        <taxon>unclassified sequences</taxon>
        <taxon>metagenomes</taxon>
        <taxon>ecological metagenomes</taxon>
    </lineage>
</organism>
<dbReference type="InterPro" id="IPR027304">
    <property type="entry name" value="Trigger_fact/SurA_dom_sf"/>
</dbReference>
<dbReference type="InterPro" id="IPR050245">
    <property type="entry name" value="PrsA_foldase"/>
</dbReference>
<evidence type="ECO:0000313" key="1">
    <source>
        <dbReference type="EMBL" id="VAX32025.1"/>
    </source>
</evidence>
<protein>
    <recommendedName>
        <fullName evidence="2">PpiC domain-containing protein</fullName>
    </recommendedName>
</protein>
<dbReference type="SUPFAM" id="SSF109998">
    <property type="entry name" value="Triger factor/SurA peptide-binding domain-like"/>
    <property type="match status" value="1"/>
</dbReference>
<reference evidence="1" key="1">
    <citation type="submission" date="2018-06" db="EMBL/GenBank/DDBJ databases">
        <authorList>
            <person name="Zhirakovskaya E."/>
        </authorList>
    </citation>
    <scope>NUCLEOTIDE SEQUENCE</scope>
</reference>
<sequence>MMFAYTKIRKKEGLYVIKPPLFFAVLMVSFFATSAFAATLARVNQTPIEAREIKAQIQVYLRKIGHKRLSPLRMASLEKEVLKKAIEEELLYQEALNNDLSVSAVEIAAGLKKIRRRFPSEQAYLDGLSKAALSLDDLERGVSRSILIQKSWQRLSQMDETTRSNRVREMTKAADIEIFETETFTGLENE</sequence>
<dbReference type="Pfam" id="PF13624">
    <property type="entry name" value="SurA_N_3"/>
    <property type="match status" value="1"/>
</dbReference>
<dbReference type="PANTHER" id="PTHR47245">
    <property type="entry name" value="PEPTIDYLPROLYL ISOMERASE"/>
    <property type="match status" value="1"/>
</dbReference>
<accession>A0A3B1DK17</accession>
<dbReference type="Gene3D" id="1.10.4030.10">
    <property type="entry name" value="Porin chaperone SurA, peptide-binding domain"/>
    <property type="match status" value="1"/>
</dbReference>
<dbReference type="AlphaFoldDB" id="A0A3B1DK17"/>
<dbReference type="EMBL" id="UOGF01000081">
    <property type="protein sequence ID" value="VAX32025.1"/>
    <property type="molecule type" value="Genomic_DNA"/>
</dbReference>
<name>A0A3B1DK17_9ZZZZ</name>